<evidence type="ECO:0000313" key="1">
    <source>
        <dbReference type="EMBL" id="TCO61897.1"/>
    </source>
</evidence>
<organism evidence="1 2">
    <name type="scientific">Actinocrispum wychmicini</name>
    <dbReference type="NCBI Taxonomy" id="1213861"/>
    <lineage>
        <taxon>Bacteria</taxon>
        <taxon>Bacillati</taxon>
        <taxon>Actinomycetota</taxon>
        <taxon>Actinomycetes</taxon>
        <taxon>Pseudonocardiales</taxon>
        <taxon>Pseudonocardiaceae</taxon>
        <taxon>Actinocrispum</taxon>
    </lineage>
</organism>
<sequence length="274" mass="29870">MEMTGSTTVLSAEAVTAYHRDGYVLAPGRLPAVAMTRLSAAVPAILDEDSARRIMERDGVTVRSVYGPHLADQTVASLSRLTELAGAAMDLIGEPVYVHQSKVNVKAPFVGDQWQWHQDYIYWLQDDGIREPNLVNAAVFLDEVNEFNGPLTFVPGSHDQGVLAAVEKEGLPIGYEDAPQWVSTLTADEKYGVRHDVIERLVRSRGLVSPKGPAGSVLFFHPNILHASSQNISPFGRRTLILVYNGVSNPATNTENPRPEFLAARDTTPIAVGE</sequence>
<evidence type="ECO:0000313" key="2">
    <source>
        <dbReference type="Proteomes" id="UP000295680"/>
    </source>
</evidence>
<dbReference type="EMBL" id="SLWS01000002">
    <property type="protein sequence ID" value="TCO61897.1"/>
    <property type="molecule type" value="Genomic_DNA"/>
</dbReference>
<dbReference type="RefSeq" id="WP_165960290.1">
    <property type="nucleotide sequence ID" value="NZ_SLWS01000002.1"/>
</dbReference>
<keyword evidence="2" id="KW-1185">Reference proteome</keyword>
<comment type="caution">
    <text evidence="1">The sequence shown here is derived from an EMBL/GenBank/DDBJ whole genome shotgun (WGS) entry which is preliminary data.</text>
</comment>
<proteinExistence type="predicted"/>
<protein>
    <submittedName>
        <fullName evidence="1">Ectoine hydroxylase</fullName>
    </submittedName>
</protein>
<dbReference type="Gene3D" id="2.60.120.620">
    <property type="entry name" value="q2cbj1_9rhob like domain"/>
    <property type="match status" value="1"/>
</dbReference>
<dbReference type="SUPFAM" id="SSF51197">
    <property type="entry name" value="Clavaminate synthase-like"/>
    <property type="match status" value="1"/>
</dbReference>
<dbReference type="PANTHER" id="PTHR20883">
    <property type="entry name" value="PHYTANOYL-COA DIOXYGENASE DOMAIN CONTAINING 1"/>
    <property type="match status" value="1"/>
</dbReference>
<dbReference type="InterPro" id="IPR008775">
    <property type="entry name" value="Phytyl_CoA_dOase-like"/>
</dbReference>
<dbReference type="Pfam" id="PF05721">
    <property type="entry name" value="PhyH"/>
    <property type="match status" value="1"/>
</dbReference>
<dbReference type="AlphaFoldDB" id="A0A4R2JS37"/>
<gene>
    <name evidence="1" type="ORF">EV192_10234</name>
</gene>
<name>A0A4R2JS37_9PSEU</name>
<dbReference type="GO" id="GO:0005506">
    <property type="term" value="F:iron ion binding"/>
    <property type="evidence" value="ECO:0007669"/>
    <property type="project" value="UniProtKB-ARBA"/>
</dbReference>
<accession>A0A4R2JS37</accession>
<dbReference type="Proteomes" id="UP000295680">
    <property type="component" value="Unassembled WGS sequence"/>
</dbReference>
<reference evidence="1 2" key="1">
    <citation type="submission" date="2019-03" db="EMBL/GenBank/DDBJ databases">
        <title>Genomic Encyclopedia of Type Strains, Phase IV (KMG-IV): sequencing the most valuable type-strain genomes for metagenomic binning, comparative biology and taxonomic classification.</title>
        <authorList>
            <person name="Goeker M."/>
        </authorList>
    </citation>
    <scope>NUCLEOTIDE SEQUENCE [LARGE SCALE GENOMIC DNA]</scope>
    <source>
        <strain evidence="1 2">DSM 45934</strain>
    </source>
</reference>
<dbReference type="PANTHER" id="PTHR20883:SF48">
    <property type="entry name" value="ECTOINE DIOXYGENASE"/>
    <property type="match status" value="1"/>
</dbReference>
<dbReference type="GO" id="GO:0016706">
    <property type="term" value="F:2-oxoglutarate-dependent dioxygenase activity"/>
    <property type="evidence" value="ECO:0007669"/>
    <property type="project" value="UniProtKB-ARBA"/>
</dbReference>